<evidence type="ECO:0000313" key="1">
    <source>
        <dbReference type="EnsemblMetazoa" id="Aqu2.1.43162_001"/>
    </source>
</evidence>
<dbReference type="InParanoid" id="A0A1X7VSV2"/>
<dbReference type="PANTHER" id="PTHR34485:SF2">
    <property type="entry name" value="PROLINE RICH, LACRIMAL 1"/>
    <property type="match status" value="1"/>
</dbReference>
<sequence>MCLTNAGKDPNAFSERLMNLALHHYRDVHEWDGSHCDFHQLAVCSCGSCEYKYNFICEKKPYKTGHILSCPFHSLAYELQCQEKAALAHILIHPEINKVTTDVVETSHNVLVRYRAKDWHITRLH</sequence>
<protein>
    <submittedName>
        <fullName evidence="1">Uncharacterized protein</fullName>
    </submittedName>
</protein>
<proteinExistence type="predicted"/>
<dbReference type="EnsemblMetazoa" id="Aqu2.1.43162_001">
    <property type="protein sequence ID" value="Aqu2.1.43162_001"/>
    <property type="gene ID" value="Aqu2.1.43162"/>
</dbReference>
<organism evidence="1">
    <name type="scientific">Amphimedon queenslandica</name>
    <name type="common">Sponge</name>
    <dbReference type="NCBI Taxonomy" id="400682"/>
    <lineage>
        <taxon>Eukaryota</taxon>
        <taxon>Metazoa</taxon>
        <taxon>Porifera</taxon>
        <taxon>Demospongiae</taxon>
        <taxon>Heteroscleromorpha</taxon>
        <taxon>Haplosclerida</taxon>
        <taxon>Niphatidae</taxon>
        <taxon>Amphimedon</taxon>
    </lineage>
</organism>
<accession>A0A1X7VSV2</accession>
<name>A0A1X7VSV2_AMPQE</name>
<reference evidence="1" key="1">
    <citation type="submission" date="2017-05" db="UniProtKB">
        <authorList>
            <consortium name="EnsemblMetazoa"/>
        </authorList>
    </citation>
    <scope>IDENTIFICATION</scope>
</reference>
<dbReference type="PANTHER" id="PTHR34485">
    <property type="entry name" value="PROLINE-RICH, LACRIMAL 1"/>
    <property type="match status" value="1"/>
</dbReference>
<dbReference type="AlphaFoldDB" id="A0A1X7VSV2"/>
<dbReference type="STRING" id="400682.A0A1X7VSV2"/>